<feature type="transmembrane region" description="Helical" evidence="1">
    <location>
        <begin position="251"/>
        <end position="271"/>
    </location>
</feature>
<accession>A0A9W7FXD3</accession>
<dbReference type="Proteomes" id="UP001165065">
    <property type="component" value="Unassembled WGS sequence"/>
</dbReference>
<dbReference type="AlphaFoldDB" id="A0A9W7FXD3"/>
<dbReference type="EMBL" id="BRYA01000533">
    <property type="protein sequence ID" value="GMI21592.1"/>
    <property type="molecule type" value="Genomic_DNA"/>
</dbReference>
<sequence length="272" mass="29857">MRSHRKEKCCGDFYRKSSTRLILRISSVTIGLFSLGLLIWGICGSTINDSSLGSLTWATRPTESKKTNLVGLNGDTYVQDLGVYFTSASLVLVQPPAFPLILTWGTFLAASLRKTYKASIEYNVRGLPGQYSPYCGLIIADAINSPNATNTPWGELCPPSTPENPYNDCRLQGFNYRSDAEQGTLVLSDNVITFVPWISSKSTAFETTFTYDFRGSERYEVNGFCTGDILQLNATSNTVVFNMVGKIQGAWGFLVMSGFVATAFLLTGTFIL</sequence>
<dbReference type="OrthoDB" id="10356551at2759"/>
<keyword evidence="3" id="KW-1185">Reference proteome</keyword>
<evidence type="ECO:0000313" key="3">
    <source>
        <dbReference type="Proteomes" id="UP001165065"/>
    </source>
</evidence>
<proteinExistence type="predicted"/>
<gene>
    <name evidence="2" type="ORF">TrCOL_g7402</name>
</gene>
<keyword evidence="1" id="KW-0472">Membrane</keyword>
<name>A0A9W7FXD3_9STRA</name>
<reference evidence="3" key="1">
    <citation type="journal article" date="2023" name="Commun. Biol.">
        <title>Genome analysis of Parmales, the sister group of diatoms, reveals the evolutionary specialization of diatoms from phago-mixotrophs to photoautotrophs.</title>
        <authorList>
            <person name="Ban H."/>
            <person name="Sato S."/>
            <person name="Yoshikawa S."/>
            <person name="Yamada K."/>
            <person name="Nakamura Y."/>
            <person name="Ichinomiya M."/>
            <person name="Sato N."/>
            <person name="Blanc-Mathieu R."/>
            <person name="Endo H."/>
            <person name="Kuwata A."/>
            <person name="Ogata H."/>
        </authorList>
    </citation>
    <scope>NUCLEOTIDE SEQUENCE [LARGE SCALE GENOMIC DNA]</scope>
</reference>
<feature type="transmembrane region" description="Helical" evidence="1">
    <location>
        <begin position="83"/>
        <end position="110"/>
    </location>
</feature>
<comment type="caution">
    <text evidence="2">The sequence shown here is derived from an EMBL/GenBank/DDBJ whole genome shotgun (WGS) entry which is preliminary data.</text>
</comment>
<organism evidence="2 3">
    <name type="scientific">Triparma columacea</name>
    <dbReference type="NCBI Taxonomy" id="722753"/>
    <lineage>
        <taxon>Eukaryota</taxon>
        <taxon>Sar</taxon>
        <taxon>Stramenopiles</taxon>
        <taxon>Ochrophyta</taxon>
        <taxon>Bolidophyceae</taxon>
        <taxon>Parmales</taxon>
        <taxon>Triparmaceae</taxon>
        <taxon>Triparma</taxon>
    </lineage>
</organism>
<keyword evidence="1" id="KW-0812">Transmembrane</keyword>
<feature type="transmembrane region" description="Helical" evidence="1">
    <location>
        <begin position="21"/>
        <end position="42"/>
    </location>
</feature>
<keyword evidence="1" id="KW-1133">Transmembrane helix</keyword>
<protein>
    <submittedName>
        <fullName evidence="2">Uncharacterized protein</fullName>
    </submittedName>
</protein>
<evidence type="ECO:0000256" key="1">
    <source>
        <dbReference type="SAM" id="Phobius"/>
    </source>
</evidence>
<evidence type="ECO:0000313" key="2">
    <source>
        <dbReference type="EMBL" id="GMI21592.1"/>
    </source>
</evidence>